<dbReference type="RefSeq" id="WP_066967163.1">
    <property type="nucleotide sequence ID" value="NZ_CP023449.1"/>
</dbReference>
<dbReference type="CDD" id="cd05288">
    <property type="entry name" value="PGDH"/>
    <property type="match status" value="1"/>
</dbReference>
<dbReference type="SMART" id="SM00829">
    <property type="entry name" value="PKS_ER"/>
    <property type="match status" value="1"/>
</dbReference>
<dbReference type="InterPro" id="IPR041694">
    <property type="entry name" value="ADH_N_2"/>
</dbReference>
<name>A0A2A4FSS4_9SPHN</name>
<dbReference type="Pfam" id="PF16884">
    <property type="entry name" value="ADH_N_2"/>
    <property type="match status" value="1"/>
</dbReference>
<feature type="domain" description="Enoyl reductase (ER)" evidence="2">
    <location>
        <begin position="25"/>
        <end position="341"/>
    </location>
</feature>
<dbReference type="SUPFAM" id="SSF50129">
    <property type="entry name" value="GroES-like"/>
    <property type="match status" value="1"/>
</dbReference>
<dbReference type="EMBL" id="NWUF01000023">
    <property type="protein sequence ID" value="PCE40770.1"/>
    <property type="molecule type" value="Genomic_DNA"/>
</dbReference>
<sequence length="346" mass="37388">MADDKTLLNRQWLLAARPQGKLKLGDFEYRETPFAIPDLEPGEILLNNRVFACAPTMRNFMNPPGRSYRASVPLGTPVTGVVGAEVIASNNPDYPVGTQVNTVARWEDYSLLNPAKTEVPVYPIEGDIDLMEMMGPLSLNSLTAYYGLFGIGKPAPGETVVVSGAAGSVGTMACQFARIHGCRVIGIAGGPEKCAWLLDTLGVDGAIDYKGEDVSARLRELCPDGVDVFFDNVGGEILDAVMENIAPRGRIAVCGQVSAYNSDDPAPGPRDMMKLVYWRVRIEGFVLGDFADGVAAARQTIRQWFREGKLVARQDIRHGFAKLPESFLDLFEGANEGSLLVTAASD</sequence>
<dbReference type="Gene3D" id="3.90.180.10">
    <property type="entry name" value="Medium-chain alcohol dehydrogenases, catalytic domain"/>
    <property type="match status" value="1"/>
</dbReference>
<keyword evidence="1" id="KW-0560">Oxidoreductase</keyword>
<evidence type="ECO:0000313" key="4">
    <source>
        <dbReference type="Proteomes" id="UP000218934"/>
    </source>
</evidence>
<proteinExistence type="predicted"/>
<evidence type="ECO:0000313" key="3">
    <source>
        <dbReference type="EMBL" id="PCE40770.1"/>
    </source>
</evidence>
<dbReference type="InterPro" id="IPR045010">
    <property type="entry name" value="MDR_fam"/>
</dbReference>
<dbReference type="SUPFAM" id="SSF51735">
    <property type="entry name" value="NAD(P)-binding Rossmann-fold domains"/>
    <property type="match status" value="1"/>
</dbReference>
<organism evidence="3 4">
    <name type="scientific">Rhizorhabdus dicambivorans</name>
    <dbReference type="NCBI Taxonomy" id="1850238"/>
    <lineage>
        <taxon>Bacteria</taxon>
        <taxon>Pseudomonadati</taxon>
        <taxon>Pseudomonadota</taxon>
        <taxon>Alphaproteobacteria</taxon>
        <taxon>Sphingomonadales</taxon>
        <taxon>Sphingomonadaceae</taxon>
        <taxon>Rhizorhabdus</taxon>
    </lineage>
</organism>
<comment type="caution">
    <text evidence="3">The sequence shown here is derived from an EMBL/GenBank/DDBJ whole genome shotgun (WGS) entry which is preliminary data.</text>
</comment>
<evidence type="ECO:0000259" key="2">
    <source>
        <dbReference type="SMART" id="SM00829"/>
    </source>
</evidence>
<dbReference type="Pfam" id="PF00107">
    <property type="entry name" value="ADH_zinc_N"/>
    <property type="match status" value="1"/>
</dbReference>
<evidence type="ECO:0000256" key="1">
    <source>
        <dbReference type="ARBA" id="ARBA00023002"/>
    </source>
</evidence>
<dbReference type="GO" id="GO:0016628">
    <property type="term" value="F:oxidoreductase activity, acting on the CH-CH group of donors, NAD or NADP as acceptor"/>
    <property type="evidence" value="ECO:0007669"/>
    <property type="project" value="InterPro"/>
</dbReference>
<dbReference type="OrthoDB" id="9805663at2"/>
<keyword evidence="4" id="KW-1185">Reference proteome</keyword>
<dbReference type="PANTHER" id="PTHR43205:SF7">
    <property type="entry name" value="PROSTAGLANDIN REDUCTASE 1"/>
    <property type="match status" value="1"/>
</dbReference>
<dbReference type="InterPro" id="IPR036291">
    <property type="entry name" value="NAD(P)-bd_dom_sf"/>
</dbReference>
<gene>
    <name evidence="3" type="ORF">COO09_18830</name>
</gene>
<dbReference type="Proteomes" id="UP000218934">
    <property type="component" value="Unassembled WGS sequence"/>
</dbReference>
<dbReference type="InterPro" id="IPR020843">
    <property type="entry name" value="ER"/>
</dbReference>
<dbReference type="FunFam" id="3.40.50.720:FF:000121">
    <property type="entry name" value="Prostaglandin reductase 2"/>
    <property type="match status" value="1"/>
</dbReference>
<dbReference type="InterPro" id="IPR011032">
    <property type="entry name" value="GroES-like_sf"/>
</dbReference>
<dbReference type="KEGG" id="rdi:CMV14_09715"/>
<reference evidence="3 4" key="1">
    <citation type="submission" date="2017-09" db="EMBL/GenBank/DDBJ databases">
        <title>The Catabolism of 3,6-Dichlorosalicylic acid is Initiated by the Cytochrome P450 Monooxygenase DsmABC in Rhizorhabdus dicambivorans Ndbn-20.</title>
        <authorList>
            <person name="Na L."/>
        </authorList>
    </citation>
    <scope>NUCLEOTIDE SEQUENCE [LARGE SCALE GENOMIC DNA]</scope>
    <source>
        <strain evidence="3 4">Ndbn-20m</strain>
    </source>
</reference>
<protein>
    <submittedName>
        <fullName evidence="3">NADP-dependent oxidoreductase</fullName>
    </submittedName>
</protein>
<accession>A0A2A4FSS4</accession>
<dbReference type="PANTHER" id="PTHR43205">
    <property type="entry name" value="PROSTAGLANDIN REDUCTASE"/>
    <property type="match status" value="1"/>
</dbReference>
<dbReference type="AlphaFoldDB" id="A0A2A4FSS4"/>
<dbReference type="InterPro" id="IPR013149">
    <property type="entry name" value="ADH-like_C"/>
</dbReference>
<dbReference type="Gene3D" id="3.40.50.720">
    <property type="entry name" value="NAD(P)-binding Rossmann-like Domain"/>
    <property type="match status" value="1"/>
</dbReference>